<dbReference type="EMBL" id="FMHU01000002">
    <property type="protein sequence ID" value="SCL23931.1"/>
    <property type="molecule type" value="Genomic_DNA"/>
</dbReference>
<dbReference type="Proteomes" id="UP000198906">
    <property type="component" value="Unassembled WGS sequence"/>
</dbReference>
<reference evidence="2" key="1">
    <citation type="submission" date="2016-06" db="EMBL/GenBank/DDBJ databases">
        <authorList>
            <person name="Varghese N."/>
        </authorList>
    </citation>
    <scope>NUCLEOTIDE SEQUENCE [LARGE SCALE GENOMIC DNA]</scope>
    <source>
        <strain evidence="2">DSM 46123</strain>
    </source>
</reference>
<name>A0A1C6S3C7_9ACTN</name>
<keyword evidence="2" id="KW-1185">Reference proteome</keyword>
<accession>A0A1C6S3C7</accession>
<gene>
    <name evidence="1" type="ORF">GA0074694_3787</name>
</gene>
<organism evidence="1 2">
    <name type="scientific">Micromonospora inyonensis</name>
    <dbReference type="NCBI Taxonomy" id="47866"/>
    <lineage>
        <taxon>Bacteria</taxon>
        <taxon>Bacillati</taxon>
        <taxon>Actinomycetota</taxon>
        <taxon>Actinomycetes</taxon>
        <taxon>Micromonosporales</taxon>
        <taxon>Micromonosporaceae</taxon>
        <taxon>Micromonospora</taxon>
    </lineage>
</organism>
<evidence type="ECO:0000313" key="1">
    <source>
        <dbReference type="EMBL" id="SCL23931.1"/>
    </source>
</evidence>
<dbReference type="AlphaFoldDB" id="A0A1C6S3C7"/>
<proteinExistence type="predicted"/>
<protein>
    <submittedName>
        <fullName evidence="1">Uncharacterized protein</fullName>
    </submittedName>
</protein>
<sequence length="210" mass="21754">MAYQPGPNDLLRAARLALRSPSGSGRPMSRQELAEAVNAYLYEHAGRRFAVHARYIGTLERGTTRWPSAHYRTGLRAVLGKATDAELGFFIIQGHAKDPDGIRVEPARSTGPSDAAPADLRATVPVATRRGIASPREAGGGLRVVPAVAAAVQVSVNAGAAVRLMCHDGRPGCVAVMAGPLRVLIDVSDVDSVSAASSGNASVMLGAVAP</sequence>
<evidence type="ECO:0000313" key="2">
    <source>
        <dbReference type="Proteomes" id="UP000198906"/>
    </source>
</evidence>